<comment type="caution">
    <text evidence="1">The sequence shown here is derived from an EMBL/GenBank/DDBJ whole genome shotgun (WGS) entry which is preliminary data.</text>
</comment>
<dbReference type="Gramene" id="GBG67039">
    <property type="protein sequence ID" value="GBG67039"/>
    <property type="gene ID" value="CBR_g78820"/>
</dbReference>
<gene>
    <name evidence="1" type="ORF">CBR_g78820</name>
</gene>
<reference evidence="1 2" key="1">
    <citation type="journal article" date="2018" name="Cell">
        <title>The Chara Genome: Secondary Complexity and Implications for Plant Terrestrialization.</title>
        <authorList>
            <person name="Nishiyama T."/>
            <person name="Sakayama H."/>
            <person name="Vries J.D."/>
            <person name="Buschmann H."/>
            <person name="Saint-Marcoux D."/>
            <person name="Ullrich K.K."/>
            <person name="Haas F.B."/>
            <person name="Vanderstraeten L."/>
            <person name="Becker D."/>
            <person name="Lang D."/>
            <person name="Vosolsobe S."/>
            <person name="Rombauts S."/>
            <person name="Wilhelmsson P.K.I."/>
            <person name="Janitza P."/>
            <person name="Kern R."/>
            <person name="Heyl A."/>
            <person name="Rumpler F."/>
            <person name="Villalobos L.I.A.C."/>
            <person name="Clay J.M."/>
            <person name="Skokan R."/>
            <person name="Toyoda A."/>
            <person name="Suzuki Y."/>
            <person name="Kagoshima H."/>
            <person name="Schijlen E."/>
            <person name="Tajeshwar N."/>
            <person name="Catarino B."/>
            <person name="Hetherington A.J."/>
            <person name="Saltykova A."/>
            <person name="Bonnot C."/>
            <person name="Breuninger H."/>
            <person name="Symeonidi A."/>
            <person name="Radhakrishnan G.V."/>
            <person name="Van Nieuwerburgh F."/>
            <person name="Deforce D."/>
            <person name="Chang C."/>
            <person name="Karol K.G."/>
            <person name="Hedrich R."/>
            <person name="Ulvskov P."/>
            <person name="Glockner G."/>
            <person name="Delwiche C.F."/>
            <person name="Petrasek J."/>
            <person name="Van de Peer Y."/>
            <person name="Friml J."/>
            <person name="Beilby M."/>
            <person name="Dolan L."/>
            <person name="Kohara Y."/>
            <person name="Sugano S."/>
            <person name="Fujiyama A."/>
            <person name="Delaux P.-M."/>
            <person name="Quint M."/>
            <person name="TheiBen G."/>
            <person name="Hagemann M."/>
            <person name="Harholt J."/>
            <person name="Dunand C."/>
            <person name="Zachgo S."/>
            <person name="Langdale J."/>
            <person name="Maumus F."/>
            <person name="Straeten D.V.D."/>
            <person name="Gould S.B."/>
            <person name="Rensing S.A."/>
        </authorList>
    </citation>
    <scope>NUCLEOTIDE SEQUENCE [LARGE SCALE GENOMIC DNA]</scope>
    <source>
        <strain evidence="1 2">S276</strain>
    </source>
</reference>
<evidence type="ECO:0000313" key="2">
    <source>
        <dbReference type="Proteomes" id="UP000265515"/>
    </source>
</evidence>
<name>A0A388KAI4_CHABU</name>
<keyword evidence="2" id="KW-1185">Reference proteome</keyword>
<dbReference type="AlphaFoldDB" id="A0A388KAI4"/>
<organism evidence="1 2">
    <name type="scientific">Chara braunii</name>
    <name type="common">Braun's stonewort</name>
    <dbReference type="NCBI Taxonomy" id="69332"/>
    <lineage>
        <taxon>Eukaryota</taxon>
        <taxon>Viridiplantae</taxon>
        <taxon>Streptophyta</taxon>
        <taxon>Charophyceae</taxon>
        <taxon>Charales</taxon>
        <taxon>Characeae</taxon>
        <taxon>Chara</taxon>
    </lineage>
</organism>
<evidence type="ECO:0000313" key="1">
    <source>
        <dbReference type="EMBL" id="GBG67039.1"/>
    </source>
</evidence>
<dbReference type="EMBL" id="BFEA01000082">
    <property type="protein sequence ID" value="GBG67039.1"/>
    <property type="molecule type" value="Genomic_DNA"/>
</dbReference>
<accession>A0A388KAI4</accession>
<proteinExistence type="predicted"/>
<protein>
    <submittedName>
        <fullName evidence="1">Uncharacterized protein</fullName>
    </submittedName>
</protein>
<sequence length="204" mass="22306">MGQERRLHLRDGVFFYLVEDSWANSSTISNYHAQSVRGGDLRGICSSGDAQANSSVLTLQWMSENLNGTAASAPSRKVGSETALPYLVAFDLSRNERYLVMLSDRGLAFVSTTDGSTTSYEFPDFNVNTGGLNPNRTIFYVGRDGCLECAVMDGESPGSFDNDFRTRACRDGAELGRELTPSVTKAFSKTGATYTLETKLSLRF</sequence>
<dbReference type="Proteomes" id="UP000265515">
    <property type="component" value="Unassembled WGS sequence"/>
</dbReference>